<dbReference type="PIRSF" id="PIRSF000887">
    <property type="entry name" value="Pesterase_MJ0037"/>
    <property type="match status" value="1"/>
</dbReference>
<name>A0A8J8TTX2_9EURY</name>
<dbReference type="PANTHER" id="PTHR39323:SF1">
    <property type="entry name" value="BLR1149 PROTEIN"/>
    <property type="match status" value="1"/>
</dbReference>
<dbReference type="PANTHER" id="PTHR39323">
    <property type="entry name" value="BLR1149 PROTEIN"/>
    <property type="match status" value="1"/>
</dbReference>
<dbReference type="Gene3D" id="3.60.21.10">
    <property type="match status" value="1"/>
</dbReference>
<organism evidence="2 3">
    <name type="scientific">Natronococcus pandeyae</name>
    <dbReference type="NCBI Taxonomy" id="2055836"/>
    <lineage>
        <taxon>Archaea</taxon>
        <taxon>Methanobacteriati</taxon>
        <taxon>Methanobacteriota</taxon>
        <taxon>Stenosarchaea group</taxon>
        <taxon>Halobacteria</taxon>
        <taxon>Halobacteriales</taxon>
        <taxon>Natrialbaceae</taxon>
        <taxon>Natronococcus</taxon>
    </lineage>
</organism>
<dbReference type="Pfam" id="PF00149">
    <property type="entry name" value="Metallophos"/>
    <property type="match status" value="1"/>
</dbReference>
<dbReference type="SUPFAM" id="SSF56300">
    <property type="entry name" value="Metallo-dependent phosphatases"/>
    <property type="match status" value="1"/>
</dbReference>
<dbReference type="GO" id="GO:0016787">
    <property type="term" value="F:hydrolase activity"/>
    <property type="evidence" value="ECO:0007669"/>
    <property type="project" value="InterPro"/>
</dbReference>
<dbReference type="AlphaFoldDB" id="A0A8J8TTX2"/>
<dbReference type="RefSeq" id="WP_148856164.1">
    <property type="nucleotide sequence ID" value="NZ_PHNJ01000001.1"/>
</dbReference>
<dbReference type="Proteomes" id="UP000766904">
    <property type="component" value="Unassembled WGS sequence"/>
</dbReference>
<evidence type="ECO:0000313" key="3">
    <source>
        <dbReference type="Proteomes" id="UP000766904"/>
    </source>
</evidence>
<dbReference type="CDD" id="cd07391">
    <property type="entry name" value="MPP_PF1019"/>
    <property type="match status" value="1"/>
</dbReference>
<dbReference type="EMBL" id="PHNJ01000001">
    <property type="protein sequence ID" value="TYL40374.1"/>
    <property type="molecule type" value="Genomic_DNA"/>
</dbReference>
<dbReference type="InterPro" id="IPR024173">
    <property type="entry name" value="Pesterase_MJ0037-like"/>
</dbReference>
<proteinExistence type="predicted"/>
<sequence length="237" mass="25545">MSEPAVDVPFTLTDRAVSIPDADALVLADVHFGRAASSSVDAPVDDGGDVCDRLEALLAACQPETVVVAGDLLHSFSRIPRGVERSVAEFVDRVETADASLVVTPGNHDTMLEEVFSGETASEYRLADGETVVCHGHEPPNADADRYVVGHDHPALSIDGRKRPCFLYGPDSYEDASVLVLPAFTRLAPGATVNRMRSRDFQSPLVTDVDACYPAVRDPSSEETLWFPPLGQSRRLL</sequence>
<accession>A0A8J8TTX2</accession>
<evidence type="ECO:0000313" key="2">
    <source>
        <dbReference type="EMBL" id="TYL40374.1"/>
    </source>
</evidence>
<gene>
    <name evidence="2" type="ORF">CV102_02010</name>
</gene>
<comment type="caution">
    <text evidence="2">The sequence shown here is derived from an EMBL/GenBank/DDBJ whole genome shotgun (WGS) entry which is preliminary data.</text>
</comment>
<dbReference type="InterPro" id="IPR029052">
    <property type="entry name" value="Metallo-depent_PP-like"/>
</dbReference>
<reference evidence="2" key="1">
    <citation type="submission" date="2017-11" db="EMBL/GenBank/DDBJ databases">
        <authorList>
            <person name="Kajale S.C."/>
            <person name="Sharma A."/>
        </authorList>
    </citation>
    <scope>NUCLEOTIDE SEQUENCE</scope>
    <source>
        <strain evidence="2">LS1_42</strain>
    </source>
</reference>
<protein>
    <submittedName>
        <fullName evidence="2">Metallophosphoesterase</fullName>
    </submittedName>
</protein>
<evidence type="ECO:0000259" key="1">
    <source>
        <dbReference type="Pfam" id="PF00149"/>
    </source>
</evidence>
<feature type="domain" description="Calcineurin-like phosphoesterase" evidence="1">
    <location>
        <begin position="25"/>
        <end position="137"/>
    </location>
</feature>
<dbReference type="OrthoDB" id="18264at2157"/>
<dbReference type="InterPro" id="IPR004843">
    <property type="entry name" value="Calcineurin-like_PHP"/>
</dbReference>
<keyword evidence="3" id="KW-1185">Reference proteome</keyword>